<accession>A0AAW1RN98</accession>
<dbReference type="EMBL" id="JALJOU010000029">
    <property type="protein sequence ID" value="KAK9835242.1"/>
    <property type="molecule type" value="Genomic_DNA"/>
</dbReference>
<keyword evidence="4" id="KW-1185">Reference proteome</keyword>
<sequence>MPVPVPAGDSAPRPLDGAQDALASAQDAASSAAAAAAEGAAAAARAAGDAAVGVTDSTSAGVSGALEGLAGAAGGVTEAGAGLVQRFNEASGSVVGGASDAASGVADSVGGVVAEGQAAAAAAADAAAAALSQTAAAVQGGIDAGVQTAADAAGAAAAALPEPVRDALAAAAAPAAKAASQVAAAVAADPRLGAAAAAAAVGVPAVAVWRARYGGFAGVLAPQAAFEALQEEDAVLVDMRPDAARARDGVPELRFGARGKGAAVQVERLPPGLAGRVRDTKRLEYDIAAAVVAGLVKVGARTRVVVMDGGDGRAVRLARALRSVGRPRSYVLQGGFRAWQGAGLPVRAGDSYAASALDALADEAAMLQAGTSAALSGLGTPLGLAAGAGAAALAGAFVVDWHRGLQFIGALGPLATAAGRALQYDSPQDAWEGVSGLYDRIASSVSSAAAGVSQRLPSASAAAPRAGELSPADAPAGAEAGLAWPE</sequence>
<evidence type="ECO:0000313" key="4">
    <source>
        <dbReference type="Proteomes" id="UP001445335"/>
    </source>
</evidence>
<dbReference type="GO" id="GO:0071277">
    <property type="term" value="P:cellular response to calcium ion"/>
    <property type="evidence" value="ECO:0007669"/>
    <property type="project" value="InterPro"/>
</dbReference>
<dbReference type="SMART" id="SM00450">
    <property type="entry name" value="RHOD"/>
    <property type="match status" value="1"/>
</dbReference>
<reference evidence="3 4" key="1">
    <citation type="journal article" date="2024" name="Nat. Commun.">
        <title>Phylogenomics reveals the evolutionary origins of lichenization in chlorophyte algae.</title>
        <authorList>
            <person name="Puginier C."/>
            <person name="Libourel C."/>
            <person name="Otte J."/>
            <person name="Skaloud P."/>
            <person name="Haon M."/>
            <person name="Grisel S."/>
            <person name="Petersen M."/>
            <person name="Berrin J.G."/>
            <person name="Delaux P.M."/>
            <person name="Dal Grande F."/>
            <person name="Keller J."/>
        </authorList>
    </citation>
    <scope>NUCLEOTIDE SEQUENCE [LARGE SCALE GENOMIC DNA]</scope>
    <source>
        <strain evidence="3 4">SAG 245.80</strain>
    </source>
</reference>
<organism evidence="3 4">
    <name type="scientific">Elliptochloris bilobata</name>
    <dbReference type="NCBI Taxonomy" id="381761"/>
    <lineage>
        <taxon>Eukaryota</taxon>
        <taxon>Viridiplantae</taxon>
        <taxon>Chlorophyta</taxon>
        <taxon>core chlorophytes</taxon>
        <taxon>Trebouxiophyceae</taxon>
        <taxon>Trebouxiophyceae incertae sedis</taxon>
        <taxon>Elliptochloris clade</taxon>
        <taxon>Elliptochloris</taxon>
    </lineage>
</organism>
<name>A0AAW1RN98_9CHLO</name>
<comment type="caution">
    <text evidence="3">The sequence shown here is derived from an EMBL/GenBank/DDBJ whole genome shotgun (WGS) entry which is preliminary data.</text>
</comment>
<dbReference type="PROSITE" id="PS50206">
    <property type="entry name" value="RHODANESE_3"/>
    <property type="match status" value="1"/>
</dbReference>
<dbReference type="GO" id="GO:0090333">
    <property type="term" value="P:regulation of stomatal closure"/>
    <property type="evidence" value="ECO:0007669"/>
    <property type="project" value="InterPro"/>
</dbReference>
<dbReference type="CDD" id="cd00158">
    <property type="entry name" value="RHOD"/>
    <property type="match status" value="1"/>
</dbReference>
<protein>
    <recommendedName>
        <fullName evidence="2">Rhodanese domain-containing protein</fullName>
    </recommendedName>
</protein>
<evidence type="ECO:0000259" key="2">
    <source>
        <dbReference type="PROSITE" id="PS50206"/>
    </source>
</evidence>
<dbReference type="PANTHER" id="PTHR34209">
    <property type="entry name" value="RHODANESE/CELL CYCLE CONTROL PHOSPHATASE SUPERFAMILY PROTEIN"/>
    <property type="match status" value="1"/>
</dbReference>
<dbReference type="InterPro" id="IPR036873">
    <property type="entry name" value="Rhodanese-like_dom_sf"/>
</dbReference>
<dbReference type="GO" id="GO:0009704">
    <property type="term" value="P:de-etiolation"/>
    <property type="evidence" value="ECO:0007669"/>
    <property type="project" value="InterPro"/>
</dbReference>
<feature type="domain" description="Rhodanese" evidence="2">
    <location>
        <begin position="230"/>
        <end position="348"/>
    </location>
</feature>
<gene>
    <name evidence="3" type="ORF">WJX81_008278</name>
</gene>
<evidence type="ECO:0000313" key="3">
    <source>
        <dbReference type="EMBL" id="KAK9835242.1"/>
    </source>
</evidence>
<dbReference type="AlphaFoldDB" id="A0AAW1RN98"/>
<dbReference type="Gene3D" id="3.40.250.10">
    <property type="entry name" value="Rhodanese-like domain"/>
    <property type="match status" value="1"/>
</dbReference>
<dbReference type="InterPro" id="IPR001763">
    <property type="entry name" value="Rhodanese-like_dom"/>
</dbReference>
<dbReference type="Pfam" id="PF00581">
    <property type="entry name" value="Rhodanese"/>
    <property type="match status" value="1"/>
</dbReference>
<feature type="region of interest" description="Disordered" evidence="1">
    <location>
        <begin position="1"/>
        <end position="23"/>
    </location>
</feature>
<dbReference type="InterPro" id="IPR044690">
    <property type="entry name" value="CAS_plant"/>
</dbReference>
<dbReference type="PANTHER" id="PTHR34209:SF1">
    <property type="entry name" value="CALCIUM SENSING RECEPTOR, CHLOROPLASTIC"/>
    <property type="match status" value="1"/>
</dbReference>
<feature type="region of interest" description="Disordered" evidence="1">
    <location>
        <begin position="460"/>
        <end position="486"/>
    </location>
</feature>
<evidence type="ECO:0000256" key="1">
    <source>
        <dbReference type="SAM" id="MobiDB-lite"/>
    </source>
</evidence>
<dbReference type="SUPFAM" id="SSF52821">
    <property type="entry name" value="Rhodanese/Cell cycle control phosphatase"/>
    <property type="match status" value="1"/>
</dbReference>
<proteinExistence type="predicted"/>
<dbReference type="Proteomes" id="UP001445335">
    <property type="component" value="Unassembled WGS sequence"/>
</dbReference>